<dbReference type="Pfam" id="PF09527">
    <property type="entry name" value="ATPase_gene1"/>
    <property type="match status" value="1"/>
</dbReference>
<evidence type="ECO:0000313" key="3">
    <source>
        <dbReference type="Proteomes" id="UP001207918"/>
    </source>
</evidence>
<proteinExistence type="predicted"/>
<evidence type="ECO:0000256" key="1">
    <source>
        <dbReference type="SAM" id="Phobius"/>
    </source>
</evidence>
<feature type="transmembrane region" description="Helical" evidence="1">
    <location>
        <begin position="75"/>
        <end position="93"/>
    </location>
</feature>
<keyword evidence="1" id="KW-0812">Transmembrane</keyword>
<dbReference type="EMBL" id="JAGGJA010000002">
    <property type="protein sequence ID" value="MCW9705851.1"/>
    <property type="molecule type" value="Genomic_DNA"/>
</dbReference>
<reference evidence="2 3" key="1">
    <citation type="submission" date="2021-03" db="EMBL/GenBank/DDBJ databases">
        <title>Aliifodinibius sp. nov., a new bacterium isolated from saline soil.</title>
        <authorList>
            <person name="Galisteo C."/>
            <person name="De La Haba R."/>
            <person name="Sanchez-Porro C."/>
            <person name="Ventosa A."/>
        </authorList>
    </citation>
    <scope>NUCLEOTIDE SEQUENCE [LARGE SCALE GENOMIC DNA]</scope>
    <source>
        <strain evidence="2 3">1BSP15-2V2</strain>
    </source>
</reference>
<dbReference type="InterPro" id="IPR011744">
    <property type="entry name" value="ATPase_gene1"/>
</dbReference>
<keyword evidence="3" id="KW-1185">Reference proteome</keyword>
<dbReference type="InterPro" id="IPR032820">
    <property type="entry name" value="ATPase_put"/>
</dbReference>
<protein>
    <submittedName>
        <fullName evidence="2">AtpZ/AtpI family protein</fullName>
    </submittedName>
</protein>
<keyword evidence="1" id="KW-0472">Membrane</keyword>
<dbReference type="Proteomes" id="UP001207918">
    <property type="component" value="Unassembled WGS sequence"/>
</dbReference>
<gene>
    <name evidence="2" type="ORF">J6I44_03260</name>
</gene>
<feature type="transmembrane region" description="Helical" evidence="1">
    <location>
        <begin position="34"/>
        <end position="63"/>
    </location>
</feature>
<name>A0ABT3PIV4_9BACT</name>
<organism evidence="2 3">
    <name type="scientific">Fodinibius salsisoli</name>
    <dbReference type="NCBI Taxonomy" id="2820877"/>
    <lineage>
        <taxon>Bacteria</taxon>
        <taxon>Pseudomonadati</taxon>
        <taxon>Balneolota</taxon>
        <taxon>Balneolia</taxon>
        <taxon>Balneolales</taxon>
        <taxon>Balneolaceae</taxon>
        <taxon>Fodinibius</taxon>
    </lineage>
</organism>
<dbReference type="NCBIfam" id="TIGR02230">
    <property type="entry name" value="ATPase_gene1"/>
    <property type="match status" value="1"/>
</dbReference>
<comment type="caution">
    <text evidence="2">The sequence shown here is derived from an EMBL/GenBank/DDBJ whole genome shotgun (WGS) entry which is preliminary data.</text>
</comment>
<accession>A0ABT3PIV4</accession>
<keyword evidence="1" id="KW-1133">Transmembrane helix</keyword>
<dbReference type="RefSeq" id="WP_265764529.1">
    <property type="nucleotide sequence ID" value="NZ_JAGGJA010000002.1"/>
</dbReference>
<sequence length="99" mass="11478">MSTANEEHKPEEFAEEIREKSLRKIRSQKEKRKGLWHGLGMFGLVGWSVATPTLLLLLLGIWIDGTYESKYSWTLMMLVIGICLGCMNAWYWIKRESEG</sequence>
<evidence type="ECO:0000313" key="2">
    <source>
        <dbReference type="EMBL" id="MCW9705851.1"/>
    </source>
</evidence>